<dbReference type="SUPFAM" id="SSF63829">
    <property type="entry name" value="Calcium-dependent phosphotriesterase"/>
    <property type="match status" value="1"/>
</dbReference>
<dbReference type="InterPro" id="IPR026444">
    <property type="entry name" value="Secre_tail"/>
</dbReference>
<protein>
    <submittedName>
        <fullName evidence="4">T9SS type A sorting domain-containing protein</fullName>
    </submittedName>
</protein>
<feature type="signal peptide" evidence="2">
    <location>
        <begin position="1"/>
        <end position="20"/>
    </location>
</feature>
<dbReference type="EMBL" id="WWNE01000003">
    <property type="protein sequence ID" value="NBG64894.1"/>
    <property type="molecule type" value="Genomic_DNA"/>
</dbReference>
<feature type="domain" description="Secretion system C-terminal sorting" evidence="3">
    <location>
        <begin position="617"/>
        <end position="686"/>
    </location>
</feature>
<dbReference type="AlphaFoldDB" id="A0A6N9NGG4"/>
<dbReference type="RefSeq" id="WP_160631477.1">
    <property type="nucleotide sequence ID" value="NZ_WWNE01000003.1"/>
</dbReference>
<dbReference type="InterPro" id="IPR052918">
    <property type="entry name" value="Motility_Chemotaxis_Reg"/>
</dbReference>
<evidence type="ECO:0000313" key="4">
    <source>
        <dbReference type="EMBL" id="NBG64894.1"/>
    </source>
</evidence>
<dbReference type="Proteomes" id="UP000470771">
    <property type="component" value="Unassembled WGS sequence"/>
</dbReference>
<sequence length="688" mass="76831">MKINYILFFLFFSAYSISHSQSLNWSTIFQNISYNDNLISHPDDSGNVYTVGEWSDSIFVQNTNFPFRQAINAQSQLFICKQNKSGQLVWFKNIGNPYGVEPYGFRIDNKGDLLIFGNFDGQVDFDPDAGVFNLFAFGSRALFVLKLDANGVFKWAQKVEGIDQMSDKSFAVDKNDNLYVACNPGGSVDYDGDPSSTQLRYSDFGFALFSWDKFGGFRWAHAFDSLYAYTNPIAIDIDPITNDLIYIGKFDGSYDFDPSLSTVIKSSIGFKDYFILNMDTLGQFNWVKTLSSSNINFPENLFMNTLEVDVSGSIIISGTFTGTIDFDPSSSVMNLTTPQFYTHSYLLKLDRNGLFQWVKMFDTEDVYIQSTDSDPLGGIYLGGYYMNTVDLNLGTGINNVSSNGGSDGFYLRMDSMGNYQSSGSVGGPTADGIESIQVDKEYNLHARGTFSGIADLNPSNATNNFTSLYRTNTQFYLKLFQCIETYSSINANTCDTYTSPSLKKVWNASGVYKDTLVNFIDCDSIITVNLIVDTVDITTNVNINSITANASNATFRWLDCANNYTVIPNQITNIFTAISSGTYAVEVTQNSCVDTSVCQPFVVTQIDNNQLLNALFISPNPTKGVVNVSLNTNYDRLWLTNLSGKVIYFIEEPNNPIVKIDMSPFKNGVYFLNLEIRGQRVVKKVIKY</sequence>
<feature type="chain" id="PRO_5026838253" evidence="2">
    <location>
        <begin position="21"/>
        <end position="688"/>
    </location>
</feature>
<evidence type="ECO:0000313" key="5">
    <source>
        <dbReference type="Proteomes" id="UP000470771"/>
    </source>
</evidence>
<dbReference type="PANTHER" id="PTHR35580:SF1">
    <property type="entry name" value="PHYTASE-LIKE DOMAIN-CONTAINING PROTEIN"/>
    <property type="match status" value="1"/>
</dbReference>
<reference evidence="4 5" key="1">
    <citation type="submission" date="2019-12" db="EMBL/GenBank/DDBJ databases">
        <authorList>
            <person name="Zhao J."/>
        </authorList>
    </citation>
    <scope>NUCLEOTIDE SEQUENCE [LARGE SCALE GENOMIC DNA]</scope>
    <source>
        <strain evidence="4 5">S-15</strain>
    </source>
</reference>
<dbReference type="PANTHER" id="PTHR35580">
    <property type="entry name" value="CELL SURFACE GLYCOPROTEIN (S-LAYER PROTEIN)-LIKE PROTEIN"/>
    <property type="match status" value="1"/>
</dbReference>
<keyword evidence="1 2" id="KW-0732">Signal</keyword>
<accession>A0A6N9NGG4</accession>
<name>A0A6N9NGG4_9FLAO</name>
<dbReference type="Pfam" id="PF18962">
    <property type="entry name" value="Por_Secre_tail"/>
    <property type="match status" value="1"/>
</dbReference>
<comment type="caution">
    <text evidence="4">The sequence shown here is derived from an EMBL/GenBank/DDBJ whole genome shotgun (WGS) entry which is preliminary data.</text>
</comment>
<gene>
    <name evidence="4" type="ORF">GQN54_02115</name>
</gene>
<organism evidence="4 5">
    <name type="scientific">Acidiluteibacter ferrifornacis</name>
    <dbReference type="NCBI Taxonomy" id="2692424"/>
    <lineage>
        <taxon>Bacteria</taxon>
        <taxon>Pseudomonadati</taxon>
        <taxon>Bacteroidota</taxon>
        <taxon>Flavobacteriia</taxon>
        <taxon>Flavobacteriales</taxon>
        <taxon>Cryomorphaceae</taxon>
        <taxon>Acidiluteibacter</taxon>
    </lineage>
</organism>
<evidence type="ECO:0000259" key="3">
    <source>
        <dbReference type="Pfam" id="PF18962"/>
    </source>
</evidence>
<evidence type="ECO:0000256" key="2">
    <source>
        <dbReference type="SAM" id="SignalP"/>
    </source>
</evidence>
<dbReference type="NCBIfam" id="TIGR04183">
    <property type="entry name" value="Por_Secre_tail"/>
    <property type="match status" value="1"/>
</dbReference>
<keyword evidence="5" id="KW-1185">Reference proteome</keyword>
<proteinExistence type="predicted"/>
<evidence type="ECO:0000256" key="1">
    <source>
        <dbReference type="ARBA" id="ARBA00022729"/>
    </source>
</evidence>